<name>A0A364K1J7_9BACL</name>
<keyword evidence="2" id="KW-1185">Reference proteome</keyword>
<dbReference type="AlphaFoldDB" id="A0A364K1J7"/>
<gene>
    <name evidence="1" type="ORF">DL897_15920</name>
</gene>
<dbReference type="CDD" id="cd07516">
    <property type="entry name" value="HAD_Pase"/>
    <property type="match status" value="1"/>
</dbReference>
<dbReference type="Gene3D" id="3.30.1240.10">
    <property type="match status" value="1"/>
</dbReference>
<evidence type="ECO:0000313" key="2">
    <source>
        <dbReference type="Proteomes" id="UP000251213"/>
    </source>
</evidence>
<dbReference type="OrthoDB" id="9781413at2"/>
<accession>A0A364K1J7</accession>
<dbReference type="GO" id="GO:0005829">
    <property type="term" value="C:cytosol"/>
    <property type="evidence" value="ECO:0007669"/>
    <property type="project" value="TreeGrafter"/>
</dbReference>
<dbReference type="PROSITE" id="PS01228">
    <property type="entry name" value="COF_1"/>
    <property type="match status" value="1"/>
</dbReference>
<dbReference type="InterPro" id="IPR023214">
    <property type="entry name" value="HAD_sf"/>
</dbReference>
<dbReference type="GO" id="GO:0000287">
    <property type="term" value="F:magnesium ion binding"/>
    <property type="evidence" value="ECO:0007669"/>
    <property type="project" value="TreeGrafter"/>
</dbReference>
<sequence length="269" mass="30913">MSEKYLIACDLDGTLLTSEKKISKRTQDVLTTLSHLGHKVVIATGRPFHNSYHIYQALQLQTPMVNFNGGYVHHPEDPSFPKRIVPLSLELAKKVIRIAYEKDIHNIQAECLTGNYLEIEESNISFLSELKDQRKVDNMFENLQENPHCLVFYSQHKENMDHFEYILTAEHPHEVTVHRWGPPYHALEVIPHSINKAKGLQYVTEYYQIPSEKVIAFGDQTNDFEMIRFAGHGIAMGNALEELKQVANDVTSTNEEDGVALYLEKFFQL</sequence>
<dbReference type="NCBIfam" id="TIGR01484">
    <property type="entry name" value="HAD-SF-IIB"/>
    <property type="match status" value="1"/>
</dbReference>
<dbReference type="Proteomes" id="UP000251213">
    <property type="component" value="Unassembled WGS sequence"/>
</dbReference>
<dbReference type="Gene3D" id="3.40.50.1000">
    <property type="entry name" value="HAD superfamily/HAD-like"/>
    <property type="match status" value="1"/>
</dbReference>
<protein>
    <submittedName>
        <fullName evidence="1">Cof-type HAD-IIB family hydrolase</fullName>
    </submittedName>
</protein>
<dbReference type="SFLD" id="SFLDG01140">
    <property type="entry name" value="C2.B:_Phosphomannomutase_and_P"/>
    <property type="match status" value="1"/>
</dbReference>
<dbReference type="EMBL" id="QJKK01000012">
    <property type="protein sequence ID" value="RAL21901.1"/>
    <property type="molecule type" value="Genomic_DNA"/>
</dbReference>
<dbReference type="PANTHER" id="PTHR10000">
    <property type="entry name" value="PHOSPHOSERINE PHOSPHATASE"/>
    <property type="match status" value="1"/>
</dbReference>
<dbReference type="NCBIfam" id="TIGR00099">
    <property type="entry name" value="Cof-subfamily"/>
    <property type="match status" value="1"/>
</dbReference>
<dbReference type="PANTHER" id="PTHR10000:SF23">
    <property type="entry name" value="5-AMINO-6-(5-PHOSPHO-D-RIBITYLAMINO)URACIL PHOSPHATASE YITU"/>
    <property type="match status" value="1"/>
</dbReference>
<dbReference type="InterPro" id="IPR006379">
    <property type="entry name" value="HAD-SF_hydro_IIB"/>
</dbReference>
<dbReference type="SFLD" id="SFLDS00003">
    <property type="entry name" value="Haloacid_Dehalogenase"/>
    <property type="match status" value="1"/>
</dbReference>
<organism evidence="1 2">
    <name type="scientific">Thermoflavimicrobium daqui</name>
    <dbReference type="NCBI Taxonomy" id="2137476"/>
    <lineage>
        <taxon>Bacteria</taxon>
        <taxon>Bacillati</taxon>
        <taxon>Bacillota</taxon>
        <taxon>Bacilli</taxon>
        <taxon>Bacillales</taxon>
        <taxon>Thermoactinomycetaceae</taxon>
        <taxon>Thermoflavimicrobium</taxon>
    </lineage>
</organism>
<proteinExistence type="predicted"/>
<dbReference type="GO" id="GO:0016791">
    <property type="term" value="F:phosphatase activity"/>
    <property type="evidence" value="ECO:0007669"/>
    <property type="project" value="TreeGrafter"/>
</dbReference>
<evidence type="ECO:0000313" key="1">
    <source>
        <dbReference type="EMBL" id="RAL21901.1"/>
    </source>
</evidence>
<dbReference type="InterPro" id="IPR036412">
    <property type="entry name" value="HAD-like_sf"/>
</dbReference>
<reference evidence="1 2" key="1">
    <citation type="submission" date="2018-06" db="EMBL/GenBank/DDBJ databases">
        <title>Thermoflavimicrobium daqus sp. nov., a thermophilic microbe isolated from Moutai-flavour Daqu.</title>
        <authorList>
            <person name="Wang X."/>
            <person name="Zhou H."/>
        </authorList>
    </citation>
    <scope>NUCLEOTIDE SEQUENCE [LARGE SCALE GENOMIC DNA]</scope>
    <source>
        <strain evidence="1 2">FBKL4.011</strain>
    </source>
</reference>
<dbReference type="RefSeq" id="WP_113660113.1">
    <property type="nucleotide sequence ID" value="NZ_KZ845674.1"/>
</dbReference>
<dbReference type="SUPFAM" id="SSF56784">
    <property type="entry name" value="HAD-like"/>
    <property type="match status" value="1"/>
</dbReference>
<dbReference type="PROSITE" id="PS01229">
    <property type="entry name" value="COF_2"/>
    <property type="match status" value="1"/>
</dbReference>
<dbReference type="InterPro" id="IPR000150">
    <property type="entry name" value="Cof"/>
</dbReference>
<reference evidence="1 2" key="2">
    <citation type="submission" date="2018-06" db="EMBL/GenBank/DDBJ databases">
        <authorList>
            <person name="Zhirakovskaya E."/>
        </authorList>
    </citation>
    <scope>NUCLEOTIDE SEQUENCE [LARGE SCALE GENOMIC DNA]</scope>
    <source>
        <strain evidence="1 2">FBKL4.011</strain>
    </source>
</reference>
<comment type="caution">
    <text evidence="1">The sequence shown here is derived from an EMBL/GenBank/DDBJ whole genome shotgun (WGS) entry which is preliminary data.</text>
</comment>
<dbReference type="Pfam" id="PF08282">
    <property type="entry name" value="Hydrolase_3"/>
    <property type="match status" value="1"/>
</dbReference>
<keyword evidence="1" id="KW-0378">Hydrolase</keyword>